<name>A0A133NHM1_9FUSO</name>
<evidence type="ECO:0000313" key="2">
    <source>
        <dbReference type="Proteomes" id="UP000070617"/>
    </source>
</evidence>
<reference evidence="2" key="1">
    <citation type="submission" date="2016-01" db="EMBL/GenBank/DDBJ databases">
        <authorList>
            <person name="Mitreva M."/>
            <person name="Pepin K.H."/>
            <person name="Mihindukulasuriya K.A."/>
            <person name="Fulton R."/>
            <person name="Fronick C."/>
            <person name="O'Laughlin M."/>
            <person name="Miner T."/>
            <person name="Herter B."/>
            <person name="Rosa B.A."/>
            <person name="Cordes M."/>
            <person name="Tomlinson C."/>
            <person name="Wollam A."/>
            <person name="Palsikar V.B."/>
            <person name="Mardis E.R."/>
            <person name="Wilson R.K."/>
        </authorList>
    </citation>
    <scope>NUCLEOTIDE SEQUENCE [LARGE SCALE GENOMIC DNA]</scope>
    <source>
        <strain evidence="2">CMW8396</strain>
    </source>
</reference>
<dbReference type="AlphaFoldDB" id="A0A133NHM1"/>
<accession>A0A133NHM1</accession>
<dbReference type="PATRIC" id="fig|134605.3.peg.598"/>
<evidence type="ECO:0000313" key="1">
    <source>
        <dbReference type="EMBL" id="KXA15789.1"/>
    </source>
</evidence>
<evidence type="ECO:0008006" key="3">
    <source>
        <dbReference type="Google" id="ProtNLM"/>
    </source>
</evidence>
<keyword evidence="2" id="KW-1185">Reference proteome</keyword>
<dbReference type="STRING" id="134605.HMPREF3206_00596"/>
<comment type="caution">
    <text evidence="1">The sequence shown here is derived from an EMBL/GenBank/DDBJ whole genome shotgun (WGS) entry which is preliminary data.</text>
</comment>
<organism evidence="1 2">
    <name type="scientific">Fusobacterium equinum</name>
    <dbReference type="NCBI Taxonomy" id="134605"/>
    <lineage>
        <taxon>Bacteria</taxon>
        <taxon>Fusobacteriati</taxon>
        <taxon>Fusobacteriota</taxon>
        <taxon>Fusobacteriia</taxon>
        <taxon>Fusobacteriales</taxon>
        <taxon>Fusobacteriaceae</taxon>
        <taxon>Fusobacterium</taxon>
    </lineage>
</organism>
<protein>
    <recommendedName>
        <fullName evidence="3">CGGC domain-containing protein</fullName>
    </recommendedName>
</protein>
<sequence>MKILFCGGCNPLYNRVLVYEKVKDLKINSNILLLNGCHRGCKKISKDEKCINVQEFFTTHSSIENYSERDIIVWIYEQSKKK</sequence>
<dbReference type="RefSeq" id="WP_008802235.1">
    <property type="nucleotide sequence ID" value="NZ_KQ956519.1"/>
</dbReference>
<proteinExistence type="predicted"/>
<dbReference type="Proteomes" id="UP000070617">
    <property type="component" value="Unassembled WGS sequence"/>
</dbReference>
<gene>
    <name evidence="1" type="ORF">HMPREF3206_00596</name>
</gene>
<dbReference type="EMBL" id="LRPX01000023">
    <property type="protein sequence ID" value="KXA15789.1"/>
    <property type="molecule type" value="Genomic_DNA"/>
</dbReference>